<comment type="caution">
    <text evidence="3">The sequence shown here is derived from an EMBL/GenBank/DDBJ whole genome shotgun (WGS) entry which is preliminary data.</text>
</comment>
<feature type="signal peptide" evidence="2">
    <location>
        <begin position="1"/>
        <end position="22"/>
    </location>
</feature>
<evidence type="ECO:0000256" key="2">
    <source>
        <dbReference type="SAM" id="SignalP"/>
    </source>
</evidence>
<evidence type="ECO:0000313" key="3">
    <source>
        <dbReference type="EMBL" id="TSO37111.1"/>
    </source>
</evidence>
<gene>
    <name evidence="3" type="ORF">Baya_10078</name>
</gene>
<feature type="chain" id="PRO_5022176481" evidence="2">
    <location>
        <begin position="23"/>
        <end position="177"/>
    </location>
</feature>
<dbReference type="Proteomes" id="UP000319801">
    <property type="component" value="Unassembled WGS sequence"/>
</dbReference>
<organism evidence="3 4">
    <name type="scientific">Bagarius yarrelli</name>
    <name type="common">Goonch</name>
    <name type="synonym">Bagrus yarrelli</name>
    <dbReference type="NCBI Taxonomy" id="175774"/>
    <lineage>
        <taxon>Eukaryota</taxon>
        <taxon>Metazoa</taxon>
        <taxon>Chordata</taxon>
        <taxon>Craniata</taxon>
        <taxon>Vertebrata</taxon>
        <taxon>Euteleostomi</taxon>
        <taxon>Actinopterygii</taxon>
        <taxon>Neopterygii</taxon>
        <taxon>Teleostei</taxon>
        <taxon>Ostariophysi</taxon>
        <taxon>Siluriformes</taxon>
        <taxon>Sisoridae</taxon>
        <taxon>Sisorinae</taxon>
        <taxon>Bagarius</taxon>
    </lineage>
</organism>
<proteinExistence type="predicted"/>
<dbReference type="PANTHER" id="PTHR23347:SF4">
    <property type="entry name" value="COLORECTAL MUTANT CANCER PROTEIN"/>
    <property type="match status" value="1"/>
</dbReference>
<feature type="region of interest" description="Disordered" evidence="1">
    <location>
        <begin position="96"/>
        <end position="115"/>
    </location>
</feature>
<reference evidence="3 4" key="1">
    <citation type="journal article" date="2019" name="Genome Biol. Evol.">
        <title>Whole-Genome Sequencing of the Giant Devil Catfish, Bagarius yarrelli.</title>
        <authorList>
            <person name="Jiang W."/>
            <person name="Lv Y."/>
            <person name="Cheng L."/>
            <person name="Yang K."/>
            <person name="Chao B."/>
            <person name="Wang X."/>
            <person name="Li Y."/>
            <person name="Pan X."/>
            <person name="You X."/>
            <person name="Zhang Y."/>
            <person name="Yang J."/>
            <person name="Li J."/>
            <person name="Zhang X."/>
            <person name="Liu S."/>
            <person name="Sun C."/>
            <person name="Yang J."/>
            <person name="Shi Q."/>
        </authorList>
    </citation>
    <scope>NUCLEOTIDE SEQUENCE [LARGE SCALE GENOMIC DNA]</scope>
    <source>
        <strain evidence="3">JWS20170419001</strain>
        <tissue evidence="3">Muscle</tissue>
    </source>
</reference>
<protein>
    <submittedName>
        <fullName evidence="3">Colorectal mutant cancer protein</fullName>
    </submittedName>
</protein>
<keyword evidence="2" id="KW-0732">Signal</keyword>
<dbReference type="EMBL" id="VCAZ01000066">
    <property type="protein sequence ID" value="TSO37111.1"/>
    <property type="molecule type" value="Genomic_DNA"/>
</dbReference>
<evidence type="ECO:0000256" key="1">
    <source>
        <dbReference type="SAM" id="MobiDB-lite"/>
    </source>
</evidence>
<dbReference type="PANTHER" id="PTHR23347">
    <property type="entry name" value="COLORECTAL MUTANT CANCER PROTEIN MCC PROTEIN -RELATED"/>
    <property type="match status" value="1"/>
</dbReference>
<evidence type="ECO:0000313" key="4">
    <source>
        <dbReference type="Proteomes" id="UP000319801"/>
    </source>
</evidence>
<dbReference type="InterPro" id="IPR040171">
    <property type="entry name" value="USBP1-like"/>
</dbReference>
<dbReference type="AlphaFoldDB" id="A0A556UET4"/>
<sequence length="177" mass="20189">MAWCRTALWICLLAAVYERCSSSLTSFSNSLSLTRTVRSHVQQLLIRYKNAEMKAHLYLLEKEKKTLELKLSTQETCEQAYLVQIEHLKSEVEEQQEQRRSQNFTGSSSKDKCAKGSSVNKVSELTGISDSDPAAELTNVLQKELKLKVRVKDLLAALEKLTKCSEIRNQQSSEFVW</sequence>
<accession>A0A556UET4</accession>
<dbReference type="OrthoDB" id="8928831at2759"/>
<keyword evidence="4" id="KW-1185">Reference proteome</keyword>
<name>A0A556UET4_BAGYA</name>